<dbReference type="Gene3D" id="3.10.129.10">
    <property type="entry name" value="Hotdog Thioesterase"/>
    <property type="match status" value="1"/>
</dbReference>
<accession>A0A835YMX9</accession>
<dbReference type="SUPFAM" id="SSF54637">
    <property type="entry name" value="Thioesterase/thiol ester dehydrase-isomerase"/>
    <property type="match status" value="1"/>
</dbReference>
<protein>
    <submittedName>
        <fullName evidence="2">HotDog domain-containing protein</fullName>
    </submittedName>
</protein>
<sequence>MLLPQPAAVLRTRQQQLIRHGVPHIHSQATTATITMPAAAFAALSPITAPVALLCLVAATAIAALWTHSNRRQWNKELVELKSVASQALSKDSKLLDVDRLLATNPAYKRDHVFHDTLNHYQGVQCPYVTYDRDSNSLKAVVRFGEQTRGHPNLVHGGITSLTFDNLLGWLQFLEGRMAVLTAYLHVDFKAPLPTTTQTMVEVKMDRQEGRKLFMVGAIMSLDGNITYATCTSLFVIPKDARLPGAMAAAP</sequence>
<name>A0A835YMX9_9STRA</name>
<comment type="caution">
    <text evidence="2">The sequence shown here is derived from an EMBL/GenBank/DDBJ whole genome shotgun (WGS) entry which is preliminary data.</text>
</comment>
<evidence type="ECO:0000313" key="3">
    <source>
        <dbReference type="Proteomes" id="UP000664859"/>
    </source>
</evidence>
<dbReference type="AlphaFoldDB" id="A0A835YMX9"/>
<dbReference type="PANTHER" id="PTHR47260:SF1">
    <property type="entry name" value="UPF0644 PROTEIN PB2B4.06"/>
    <property type="match status" value="1"/>
</dbReference>
<dbReference type="OrthoDB" id="506431at2759"/>
<keyword evidence="1" id="KW-0472">Membrane</keyword>
<dbReference type="InterPro" id="IPR052061">
    <property type="entry name" value="PTE-AB_protein"/>
</dbReference>
<dbReference type="EMBL" id="JAFCMP010000517">
    <property type="protein sequence ID" value="KAG5178200.1"/>
    <property type="molecule type" value="Genomic_DNA"/>
</dbReference>
<keyword evidence="1" id="KW-0812">Transmembrane</keyword>
<keyword evidence="1" id="KW-1133">Transmembrane helix</keyword>
<evidence type="ECO:0000313" key="2">
    <source>
        <dbReference type="EMBL" id="KAG5178200.1"/>
    </source>
</evidence>
<dbReference type="PANTHER" id="PTHR47260">
    <property type="entry name" value="UPF0644 PROTEIN PB2B4.06"/>
    <property type="match status" value="1"/>
</dbReference>
<keyword evidence="3" id="KW-1185">Reference proteome</keyword>
<reference evidence="2" key="1">
    <citation type="submission" date="2021-02" db="EMBL/GenBank/DDBJ databases">
        <title>First Annotated Genome of the Yellow-green Alga Tribonema minus.</title>
        <authorList>
            <person name="Mahan K.M."/>
        </authorList>
    </citation>
    <scope>NUCLEOTIDE SEQUENCE</scope>
    <source>
        <strain evidence="2">UTEX B ZZ1240</strain>
    </source>
</reference>
<feature type="transmembrane region" description="Helical" evidence="1">
    <location>
        <begin position="47"/>
        <end position="66"/>
    </location>
</feature>
<evidence type="ECO:0000256" key="1">
    <source>
        <dbReference type="SAM" id="Phobius"/>
    </source>
</evidence>
<organism evidence="2 3">
    <name type="scientific">Tribonema minus</name>
    <dbReference type="NCBI Taxonomy" id="303371"/>
    <lineage>
        <taxon>Eukaryota</taxon>
        <taxon>Sar</taxon>
        <taxon>Stramenopiles</taxon>
        <taxon>Ochrophyta</taxon>
        <taxon>PX clade</taxon>
        <taxon>Xanthophyceae</taxon>
        <taxon>Tribonematales</taxon>
        <taxon>Tribonemataceae</taxon>
        <taxon>Tribonema</taxon>
    </lineage>
</organism>
<dbReference type="InterPro" id="IPR029069">
    <property type="entry name" value="HotDog_dom_sf"/>
</dbReference>
<dbReference type="Proteomes" id="UP000664859">
    <property type="component" value="Unassembled WGS sequence"/>
</dbReference>
<proteinExistence type="predicted"/>
<gene>
    <name evidence="2" type="ORF">JKP88DRAFT_225649</name>
</gene>
<feature type="transmembrane region" description="Helical" evidence="1">
    <location>
        <begin position="213"/>
        <end position="237"/>
    </location>
</feature>